<dbReference type="InterPro" id="IPR050373">
    <property type="entry name" value="Fibrinogen_C-term_domain"/>
</dbReference>
<dbReference type="Pfam" id="PF00147">
    <property type="entry name" value="Fibrinogen_C"/>
    <property type="match status" value="1"/>
</dbReference>
<feature type="compositionally biased region" description="Low complexity" evidence="2">
    <location>
        <begin position="1238"/>
        <end position="1259"/>
    </location>
</feature>
<name>A0A1I8GT02_9PLAT</name>
<evidence type="ECO:0000256" key="1">
    <source>
        <dbReference type="SAM" id="Coils"/>
    </source>
</evidence>
<keyword evidence="1" id="KW-0175">Coiled coil</keyword>
<feature type="region of interest" description="Disordered" evidence="2">
    <location>
        <begin position="1288"/>
        <end position="1310"/>
    </location>
</feature>
<organism evidence="4 5">
    <name type="scientific">Macrostomum lignano</name>
    <dbReference type="NCBI Taxonomy" id="282301"/>
    <lineage>
        <taxon>Eukaryota</taxon>
        <taxon>Metazoa</taxon>
        <taxon>Spiralia</taxon>
        <taxon>Lophotrochozoa</taxon>
        <taxon>Platyhelminthes</taxon>
        <taxon>Rhabditophora</taxon>
        <taxon>Macrostomorpha</taxon>
        <taxon>Macrostomida</taxon>
        <taxon>Macrostomidae</taxon>
        <taxon>Macrostomum</taxon>
    </lineage>
</organism>
<evidence type="ECO:0000256" key="2">
    <source>
        <dbReference type="SAM" id="MobiDB-lite"/>
    </source>
</evidence>
<accession>A0A1I8GT02</accession>
<proteinExistence type="predicted"/>
<dbReference type="InterPro" id="IPR002181">
    <property type="entry name" value="Fibrinogen_a/b/g_C_dom"/>
</dbReference>
<sequence length="1344" mass="145653">LPLLSLATVGQQLLVLGEALLKASDCFGSFRVRASVRLQQADLVLQHDGQPDCRLLCWPMPGGLAAAPGLTVRDLDKALLKRTCPDSNKTRKLAAEIREEACLNCLPDESNTAIVYYVSGFCARSLVRTNKCESCKHTLVCENPIVDFEFEETSQMKESSEFLREIDRARGCYQALAPTLCKTEKLPKKKLSKLDIADESIWLPPYEISMGEPAKRHFVDRTGENQQECLVSVKAFFRTGTAKLFDYLPLNNSILCACQLLDPKKQGSKDFVQWASTLAKHLPVVVPDTEIGNLETEARLHQLHLKETPGTGTAMDMTVTDFWSYIAADTDRSRPLLLRLVQALLVLPHGNADVERVFSSLSDAVTKKRCSLAPQTVKAILVAHSCLQVKQWSAATIPIVPQLQNMCASACAAYRQRLQDEKIAAERERTQQLEASVQKVYTHLDKSLEQVELDIQRKQKEKEDSHKLLHELTAATKSKDAEIEELRRQQQNVQKKKQKEAEKLAELVLKRKAAELLSTSSITSTSSRLTYDGENRDGVEPLVLSEFDSMSRFLLAVGFSLCLLTVVSAETASGGSLTECALKCKLQFLKGCSAAAFVSGTQKCLLADTTNADFPGGVAVRKQAASTQDPVQIEGRTFKIIQHRSKGLLSFGRGWTEYEDGFGDETDFWIGLRKIHQLTGSSPKLLRVEAVTWSDELYVCEYSGFTVADASTNYTMTYTSYLSGSSNTTSDSLADNKGKQFSTIDRDNNQISSSCSAARGNSGCLGSGQRLAQSHLNLKPAANRLSAIHEINTPVQGALGLQVLQLHCGRPQQAVLLQKATPVHDIEFQSASFEHPGGATRALRFTSKRIRVAPDCADTLPDEVELRRRPLQPALAQQVVQICGGAAAQLRPAVSSGDLAHGFEAPGVLLGQGQLLLRGEGRASQSHFRRVVHRLGIFQSVALQFLGQLGHFADDSSGWRSGGGGGSGSRCGRFARQRRQLSQVNRQASLSSLQHRFAASGVAQHSLGGGHVASSLSLKPILLLIVIRNGPGSHLHSGQFILLLSLHQHPQLGARLAAHGCCCCGGSGASRRSRRSGRFCGSSRSGGWQRAKARRRRQRGEVVACGSRTARSHGCDSLSVLRQNAAHAPGLAGVAGLLRLRLQLLVGRLAGRQLPGEASARGAGFRCRRLSSRLLLLLLLRRLSCLRGRWLRCQRRRRSGHVVGIDSFAALNGLDRLVELALKRQAAPPGPAPPAALWPPETAAETAAGASEAGAAASPRQQGDRCEHQSWLSSTSARCAPTGVVSTGLRWRPAGAGSRRGVRKSERTGPASAAKAAAAVAVAGATLKASGRVMANYRPGRPVA</sequence>
<dbReference type="InterPro" id="IPR014716">
    <property type="entry name" value="Fibrinogen_a/b/g_C_1"/>
</dbReference>
<feature type="coiled-coil region" evidence="1">
    <location>
        <begin position="415"/>
        <end position="506"/>
    </location>
</feature>
<dbReference type="SUPFAM" id="SSF56496">
    <property type="entry name" value="Fibrinogen C-terminal domain-like"/>
    <property type="match status" value="1"/>
</dbReference>
<dbReference type="GO" id="GO:0005615">
    <property type="term" value="C:extracellular space"/>
    <property type="evidence" value="ECO:0007669"/>
    <property type="project" value="TreeGrafter"/>
</dbReference>
<dbReference type="InterPro" id="IPR012337">
    <property type="entry name" value="RNaseH-like_sf"/>
</dbReference>
<dbReference type="PROSITE" id="PS51406">
    <property type="entry name" value="FIBRINOGEN_C_2"/>
    <property type="match status" value="1"/>
</dbReference>
<dbReference type="WBParaSite" id="maker-uti_cns_0003044-snap-gene-0.3-mRNA-1">
    <property type="protein sequence ID" value="maker-uti_cns_0003044-snap-gene-0.3-mRNA-1"/>
    <property type="gene ID" value="maker-uti_cns_0003044-snap-gene-0.3"/>
</dbReference>
<dbReference type="Pfam" id="PF05699">
    <property type="entry name" value="Dimer_Tnp_hAT"/>
    <property type="match status" value="1"/>
</dbReference>
<feature type="region of interest" description="Disordered" evidence="2">
    <location>
        <begin position="1229"/>
        <end position="1272"/>
    </location>
</feature>
<dbReference type="SUPFAM" id="SSF53098">
    <property type="entry name" value="Ribonuclease H-like"/>
    <property type="match status" value="1"/>
</dbReference>
<evidence type="ECO:0000313" key="5">
    <source>
        <dbReference type="WBParaSite" id="maker-uti_cns_0003044-snap-gene-0.3-mRNA-1"/>
    </source>
</evidence>
<feature type="region of interest" description="Disordered" evidence="2">
    <location>
        <begin position="1070"/>
        <end position="1093"/>
    </location>
</feature>
<dbReference type="Gene3D" id="3.90.215.10">
    <property type="entry name" value="Gamma Fibrinogen, chain A, domain 1"/>
    <property type="match status" value="1"/>
</dbReference>
<keyword evidence="4" id="KW-1185">Reference proteome</keyword>
<dbReference type="SMART" id="SM00186">
    <property type="entry name" value="FBG"/>
    <property type="match status" value="1"/>
</dbReference>
<dbReference type="PANTHER" id="PTHR19143">
    <property type="entry name" value="FIBRINOGEN/TENASCIN/ANGIOPOEITIN"/>
    <property type="match status" value="1"/>
</dbReference>
<protein>
    <submittedName>
        <fullName evidence="5">Fibrinogen C-terminal domain-containing protein</fullName>
    </submittedName>
</protein>
<dbReference type="Proteomes" id="UP000095280">
    <property type="component" value="Unplaced"/>
</dbReference>
<feature type="compositionally biased region" description="Low complexity" evidence="2">
    <location>
        <begin position="1078"/>
        <end position="1090"/>
    </location>
</feature>
<dbReference type="InterPro" id="IPR036056">
    <property type="entry name" value="Fibrinogen-like_C"/>
</dbReference>
<feature type="domain" description="Fibrinogen C-terminal" evidence="3">
    <location>
        <begin position="595"/>
        <end position="756"/>
    </location>
</feature>
<dbReference type="GO" id="GO:0046983">
    <property type="term" value="F:protein dimerization activity"/>
    <property type="evidence" value="ECO:0007669"/>
    <property type="project" value="InterPro"/>
</dbReference>
<evidence type="ECO:0000259" key="3">
    <source>
        <dbReference type="PROSITE" id="PS51406"/>
    </source>
</evidence>
<dbReference type="InterPro" id="IPR008906">
    <property type="entry name" value="HATC_C_dom"/>
</dbReference>
<reference evidence="5" key="1">
    <citation type="submission" date="2016-11" db="UniProtKB">
        <authorList>
            <consortium name="WormBaseParasite"/>
        </authorList>
    </citation>
    <scope>IDENTIFICATION</scope>
</reference>
<evidence type="ECO:0000313" key="4">
    <source>
        <dbReference type="Proteomes" id="UP000095280"/>
    </source>
</evidence>